<keyword evidence="5" id="KW-0539">Nucleus</keyword>
<feature type="region of interest" description="Disordered" evidence="6">
    <location>
        <begin position="205"/>
        <end position="225"/>
    </location>
</feature>
<dbReference type="Pfam" id="PF06870">
    <property type="entry name" value="RNA_pol_I_A49"/>
    <property type="match status" value="1"/>
</dbReference>
<dbReference type="GO" id="GO:0005730">
    <property type="term" value="C:nucleolus"/>
    <property type="evidence" value="ECO:0007669"/>
    <property type="project" value="UniProtKB-SubCell"/>
</dbReference>
<dbReference type="InterPro" id="IPR009668">
    <property type="entry name" value="RNA_pol-assoc_fac_A49-like"/>
</dbReference>
<dbReference type="EMBL" id="JBJXBP010000003">
    <property type="protein sequence ID" value="KAL3840792.1"/>
    <property type="molecule type" value="Genomic_DNA"/>
</dbReference>
<comment type="caution">
    <text evidence="7">The sequence shown here is derived from an EMBL/GenBank/DDBJ whole genome shotgun (WGS) entry which is preliminary data.</text>
</comment>
<accession>A0ABD3TVI4</accession>
<gene>
    <name evidence="7" type="ORF">ACJIZ3_025383</name>
</gene>
<organism evidence="7 8">
    <name type="scientific">Penstemon smallii</name>
    <dbReference type="NCBI Taxonomy" id="265156"/>
    <lineage>
        <taxon>Eukaryota</taxon>
        <taxon>Viridiplantae</taxon>
        <taxon>Streptophyta</taxon>
        <taxon>Embryophyta</taxon>
        <taxon>Tracheophyta</taxon>
        <taxon>Spermatophyta</taxon>
        <taxon>Magnoliopsida</taxon>
        <taxon>eudicotyledons</taxon>
        <taxon>Gunneridae</taxon>
        <taxon>Pentapetalae</taxon>
        <taxon>asterids</taxon>
        <taxon>lamiids</taxon>
        <taxon>Lamiales</taxon>
        <taxon>Plantaginaceae</taxon>
        <taxon>Cheloneae</taxon>
        <taxon>Penstemon</taxon>
    </lineage>
</organism>
<comment type="subcellular location">
    <subcellularLocation>
        <location evidence="1">Nucleus</location>
        <location evidence="1">Nucleolus</location>
    </subcellularLocation>
</comment>
<name>A0ABD3TVI4_9LAMI</name>
<keyword evidence="3" id="KW-0240">DNA-directed RNA polymerase</keyword>
<feature type="region of interest" description="Disordered" evidence="6">
    <location>
        <begin position="1"/>
        <end position="43"/>
    </location>
</feature>
<dbReference type="GO" id="GO:0000428">
    <property type="term" value="C:DNA-directed RNA polymerase complex"/>
    <property type="evidence" value="ECO:0007669"/>
    <property type="project" value="UniProtKB-KW"/>
</dbReference>
<feature type="compositionally biased region" description="Basic and acidic residues" evidence="6">
    <location>
        <begin position="11"/>
        <end position="38"/>
    </location>
</feature>
<evidence type="ECO:0000256" key="4">
    <source>
        <dbReference type="ARBA" id="ARBA00023163"/>
    </source>
</evidence>
<keyword evidence="8" id="KW-1185">Reference proteome</keyword>
<dbReference type="AlphaFoldDB" id="A0ABD3TVI4"/>
<evidence type="ECO:0000256" key="6">
    <source>
        <dbReference type="SAM" id="MobiDB-lite"/>
    </source>
</evidence>
<protein>
    <recommendedName>
        <fullName evidence="9">DNA-directed RNA polymerase I subunit rpa49</fullName>
    </recommendedName>
</protein>
<reference evidence="7 8" key="1">
    <citation type="submission" date="2024-12" db="EMBL/GenBank/DDBJ databases">
        <title>The unique morphological basis and parallel evolutionary history of personate flowers in Penstemon.</title>
        <authorList>
            <person name="Depatie T.H."/>
            <person name="Wessinger C.A."/>
        </authorList>
    </citation>
    <scope>NUCLEOTIDE SEQUENCE [LARGE SCALE GENOMIC DNA]</scope>
    <source>
        <strain evidence="7">WTNN_2</strain>
        <tissue evidence="7">Leaf</tissue>
    </source>
</reference>
<feature type="compositionally biased region" description="Basic residues" evidence="6">
    <location>
        <begin position="1"/>
        <end position="10"/>
    </location>
</feature>
<sequence length="450" mass="51291">MAKSKEKKKRTAVEDEGNVKKKKRTPIENEGNERKKETPTVGNEKILEPLLVKIKTIGENLEKKSSPMTGYFPSGYDPSKASTDLNSSIKVYKNSRNPDKPRMLLVVGVDGSPQLNFVGTSYSGEAATQQVSNYALGILDKKTGILKLVPLAANKIFRMETKLSGGLDLLENEPQDEAKEEIITKEENDDRLRNTNNMYNSVKSIRRDEKREAMRQKEDPETRKELDKKLKGIKINMEALEADTSTADGLNIPPYDLDATAPEMAYPLDKIILNGEWDYLLDIFELAQAGMEVNRDDYPSFVCNRVSKLKDVKDESKKRRMAGVLSYITHLIKFKDRHSMDGVSSAKRHKLPSILSQKFTSMFGTRKEKRIPDEKQHLLINYVLVLSLFVDDFRTDVADICKDLRMDNLRLRTHYGYLGCKLVRENQATLATLPLPLKFETVRKKRRRGN</sequence>
<evidence type="ECO:0000256" key="1">
    <source>
        <dbReference type="ARBA" id="ARBA00004604"/>
    </source>
</evidence>
<evidence type="ECO:0000256" key="2">
    <source>
        <dbReference type="ARBA" id="ARBA00009430"/>
    </source>
</evidence>
<evidence type="ECO:0000256" key="3">
    <source>
        <dbReference type="ARBA" id="ARBA00022478"/>
    </source>
</evidence>
<proteinExistence type="inferred from homology"/>
<comment type="similarity">
    <text evidence="2">Belongs to the eukaryotic RPA49/POLR1E RNA polymerase subunit family.</text>
</comment>
<evidence type="ECO:0000313" key="7">
    <source>
        <dbReference type="EMBL" id="KAL3840792.1"/>
    </source>
</evidence>
<evidence type="ECO:0000313" key="8">
    <source>
        <dbReference type="Proteomes" id="UP001634393"/>
    </source>
</evidence>
<evidence type="ECO:0008006" key="9">
    <source>
        <dbReference type="Google" id="ProtNLM"/>
    </source>
</evidence>
<dbReference type="PANTHER" id="PTHR14440">
    <property type="entry name" value="DNA-DIRECTED RNA POLYMERASE I SUBUNIT RPA49"/>
    <property type="match status" value="1"/>
</dbReference>
<evidence type="ECO:0000256" key="5">
    <source>
        <dbReference type="ARBA" id="ARBA00023242"/>
    </source>
</evidence>
<keyword evidence="4" id="KW-0804">Transcription</keyword>
<dbReference type="Proteomes" id="UP001634393">
    <property type="component" value="Unassembled WGS sequence"/>
</dbReference>